<accession>A0A0M3JR08</accession>
<keyword evidence="2" id="KW-1185">Reference proteome</keyword>
<organism evidence="3">
    <name type="scientific">Anisakis simplex</name>
    <name type="common">Herring worm</name>
    <dbReference type="NCBI Taxonomy" id="6269"/>
    <lineage>
        <taxon>Eukaryota</taxon>
        <taxon>Metazoa</taxon>
        <taxon>Ecdysozoa</taxon>
        <taxon>Nematoda</taxon>
        <taxon>Chromadorea</taxon>
        <taxon>Rhabditida</taxon>
        <taxon>Spirurina</taxon>
        <taxon>Ascaridomorpha</taxon>
        <taxon>Ascaridoidea</taxon>
        <taxon>Anisakidae</taxon>
        <taxon>Anisakis</taxon>
        <taxon>Anisakis simplex complex</taxon>
    </lineage>
</organism>
<dbReference type="WBParaSite" id="ASIM_0001013501-mRNA-1">
    <property type="protein sequence ID" value="ASIM_0001013501-mRNA-1"/>
    <property type="gene ID" value="ASIM_0001013501"/>
</dbReference>
<name>A0A0M3JR08_ANISI</name>
<dbReference type="Proteomes" id="UP000267096">
    <property type="component" value="Unassembled WGS sequence"/>
</dbReference>
<dbReference type="OrthoDB" id="5861505at2759"/>
<reference evidence="3" key="1">
    <citation type="submission" date="2017-02" db="UniProtKB">
        <authorList>
            <consortium name="WormBaseParasite"/>
        </authorList>
    </citation>
    <scope>IDENTIFICATION</scope>
</reference>
<gene>
    <name evidence="1" type="ORF">ASIM_LOCUS9866</name>
</gene>
<evidence type="ECO:0000313" key="2">
    <source>
        <dbReference type="Proteomes" id="UP000267096"/>
    </source>
</evidence>
<evidence type="ECO:0000313" key="1">
    <source>
        <dbReference type="EMBL" id="VDK41935.1"/>
    </source>
</evidence>
<evidence type="ECO:0000313" key="3">
    <source>
        <dbReference type="WBParaSite" id="ASIM_0001013501-mRNA-1"/>
    </source>
</evidence>
<dbReference type="EMBL" id="UYRR01030974">
    <property type="protein sequence ID" value="VDK41935.1"/>
    <property type="molecule type" value="Genomic_DNA"/>
</dbReference>
<sequence length="345" mass="39426">MGKTSRKFVPSNGNSPPSIFNVNAEADPYLMWMKIFEDQISDDKVICNGPRFKGFHTVTDDQLWGILSILLANYATPFCPICEQMVRRFEGFVYTPNPFIHTRRVFQEEEQHLHGILFAHLPRTQAFCSALMPACFENYATKVATTSNGTECMKCTMCTATLTFLQLHFYAAFHVDFHKHDRLSTKFPFVQHQFLLSEVAVRKALEWLDSSFIHNICAEMCLSFPPNVPSDGGFFPHGVNYTECVAFSNSAFMFAVNAAKNILKPEYFCSLEMGWCKPNETPDIMHCLRQLCEEQMPVELRRTLCRAIPDESIPLKDLLKAPIYGPKLFPTDESVQHNAQYKSEL</sequence>
<proteinExistence type="predicted"/>
<dbReference type="AlphaFoldDB" id="A0A0M3JR08"/>
<protein>
    <submittedName>
        <fullName evidence="3">CxC5 domain-containing protein</fullName>
    </submittedName>
</protein>
<reference evidence="1 2" key="2">
    <citation type="submission" date="2018-11" db="EMBL/GenBank/DDBJ databases">
        <authorList>
            <consortium name="Pathogen Informatics"/>
        </authorList>
    </citation>
    <scope>NUCLEOTIDE SEQUENCE [LARGE SCALE GENOMIC DNA]</scope>
</reference>